<feature type="transmembrane region" description="Helical" evidence="1">
    <location>
        <begin position="323"/>
        <end position="347"/>
    </location>
</feature>
<dbReference type="AlphaFoldDB" id="A0A5J5INW7"/>
<name>A0A5J5INW7_9MICO</name>
<feature type="transmembrane region" description="Helical" evidence="1">
    <location>
        <begin position="258"/>
        <end position="277"/>
    </location>
</feature>
<keyword evidence="1" id="KW-0812">Transmembrane</keyword>
<organism evidence="2 3">
    <name type="scientific">Microbacterium radiodurans</name>
    <dbReference type="NCBI Taxonomy" id="661398"/>
    <lineage>
        <taxon>Bacteria</taxon>
        <taxon>Bacillati</taxon>
        <taxon>Actinomycetota</taxon>
        <taxon>Actinomycetes</taxon>
        <taxon>Micrococcales</taxon>
        <taxon>Microbacteriaceae</taxon>
        <taxon>Microbacterium</taxon>
    </lineage>
</organism>
<keyword evidence="1" id="KW-1133">Transmembrane helix</keyword>
<protein>
    <recommendedName>
        <fullName evidence="4">Oligosaccharide flippase family protein</fullName>
    </recommendedName>
</protein>
<gene>
    <name evidence="2" type="ORF">F6B42_13950</name>
</gene>
<keyword evidence="1" id="KW-0472">Membrane</keyword>
<feature type="transmembrane region" description="Helical" evidence="1">
    <location>
        <begin position="21"/>
        <end position="42"/>
    </location>
</feature>
<feature type="transmembrane region" description="Helical" evidence="1">
    <location>
        <begin position="121"/>
        <end position="140"/>
    </location>
</feature>
<evidence type="ECO:0008006" key="4">
    <source>
        <dbReference type="Google" id="ProtNLM"/>
    </source>
</evidence>
<evidence type="ECO:0000313" key="3">
    <source>
        <dbReference type="Proteomes" id="UP000327039"/>
    </source>
</evidence>
<reference evidence="3" key="1">
    <citation type="submission" date="2019-09" db="EMBL/GenBank/DDBJ databases">
        <title>Mumia zhuanghuii sp. nov. isolated from the intestinal contents of plateau pika (Ochotona curzoniae) in the Qinghai-Tibet plateau of China.</title>
        <authorList>
            <person name="Tian Z."/>
        </authorList>
    </citation>
    <scope>NUCLEOTIDE SEQUENCE [LARGE SCALE GENOMIC DNA]</scope>
    <source>
        <strain evidence="3">DSM 25564</strain>
    </source>
</reference>
<dbReference type="EMBL" id="VYRZ01000004">
    <property type="protein sequence ID" value="KAA9084085.1"/>
    <property type="molecule type" value="Genomic_DNA"/>
</dbReference>
<dbReference type="OrthoDB" id="3733304at2"/>
<evidence type="ECO:0000313" key="2">
    <source>
        <dbReference type="EMBL" id="KAA9084085.1"/>
    </source>
</evidence>
<feature type="transmembrane region" description="Helical" evidence="1">
    <location>
        <begin position="231"/>
        <end position="252"/>
    </location>
</feature>
<accession>A0A5J5INW7</accession>
<feature type="transmembrane region" description="Helical" evidence="1">
    <location>
        <begin position="48"/>
        <end position="72"/>
    </location>
</feature>
<sequence>MSESGRRLRRLTGGLGRMSGFALSIALLAVASLAAIPVMVGAEGDRGWGAIALGQAVGAIAAAAIGFGWGVSGPARIAVADGPHRRTAYVESVRARAALFVPIAATSGALAALVAPQSPGLAVLGAITAATAGVSANWYFVGTGSPYALLVAETVPRVLGTVIGIALMLGGAGAAAGLTGMLGGLVAAFVCSTVWILLGLRPHRDLAPRPARLSRVLAEQRHGMGSALGSAVYIALPLVVVTVIAPAAQPVFALVDKLQRQVSVALQPVITVAQGWVPRRDVAQSAARARTALAVGAAAASVIGLVVVLAGGPALRWLGGGEIAVMPLAVVLMALFVAVNFFESLVAKALLPSLGRLRIGAHATVVSTFVVVPLVALGAALWGAVGALTAVVLGLVTRGAVEAVAASRTIRATHAVTIREEIDV</sequence>
<dbReference type="Proteomes" id="UP000327039">
    <property type="component" value="Unassembled WGS sequence"/>
</dbReference>
<feature type="transmembrane region" description="Helical" evidence="1">
    <location>
        <begin position="147"/>
        <end position="169"/>
    </location>
</feature>
<feature type="transmembrane region" description="Helical" evidence="1">
    <location>
        <begin position="93"/>
        <end position="115"/>
    </location>
</feature>
<feature type="transmembrane region" description="Helical" evidence="1">
    <location>
        <begin position="359"/>
        <end position="376"/>
    </location>
</feature>
<dbReference type="RefSeq" id="WP_150420333.1">
    <property type="nucleotide sequence ID" value="NZ_VYRZ01000004.1"/>
</dbReference>
<feature type="transmembrane region" description="Helical" evidence="1">
    <location>
        <begin position="289"/>
        <end position="311"/>
    </location>
</feature>
<feature type="transmembrane region" description="Helical" evidence="1">
    <location>
        <begin position="175"/>
        <end position="200"/>
    </location>
</feature>
<comment type="caution">
    <text evidence="2">The sequence shown here is derived from an EMBL/GenBank/DDBJ whole genome shotgun (WGS) entry which is preliminary data.</text>
</comment>
<evidence type="ECO:0000256" key="1">
    <source>
        <dbReference type="SAM" id="Phobius"/>
    </source>
</evidence>
<proteinExistence type="predicted"/>
<keyword evidence="3" id="KW-1185">Reference proteome</keyword>